<evidence type="ECO:0000256" key="1">
    <source>
        <dbReference type="SAM" id="MobiDB-lite"/>
    </source>
</evidence>
<accession>A0ABN3WHT8</accession>
<proteinExistence type="predicted"/>
<dbReference type="EMBL" id="BAAAXZ010000025">
    <property type="protein sequence ID" value="GAA2913325.1"/>
    <property type="molecule type" value="Genomic_DNA"/>
</dbReference>
<keyword evidence="3" id="KW-1185">Reference proteome</keyword>
<organism evidence="2 3">
    <name type="scientific">Streptomyces thioluteus</name>
    <dbReference type="NCBI Taxonomy" id="66431"/>
    <lineage>
        <taxon>Bacteria</taxon>
        <taxon>Bacillati</taxon>
        <taxon>Actinomycetota</taxon>
        <taxon>Actinomycetes</taxon>
        <taxon>Kitasatosporales</taxon>
        <taxon>Streptomycetaceae</taxon>
        <taxon>Streptomyces</taxon>
    </lineage>
</organism>
<feature type="compositionally biased region" description="Low complexity" evidence="1">
    <location>
        <begin position="129"/>
        <end position="139"/>
    </location>
</feature>
<evidence type="ECO:0000313" key="2">
    <source>
        <dbReference type="EMBL" id="GAA2913325.1"/>
    </source>
</evidence>
<gene>
    <name evidence="2" type="ORF">GCM10020221_06280</name>
</gene>
<dbReference type="SUPFAM" id="SSF48498">
    <property type="entry name" value="Tetracyclin repressor-like, C-terminal domain"/>
    <property type="match status" value="1"/>
</dbReference>
<evidence type="ECO:0000313" key="3">
    <source>
        <dbReference type="Proteomes" id="UP001501102"/>
    </source>
</evidence>
<name>A0ABN3WHT8_STRTU</name>
<comment type="caution">
    <text evidence="2">The sequence shown here is derived from an EMBL/GenBank/DDBJ whole genome shotgun (WGS) entry which is preliminary data.</text>
</comment>
<evidence type="ECO:0008006" key="4">
    <source>
        <dbReference type="Google" id="ProtNLM"/>
    </source>
</evidence>
<feature type="region of interest" description="Disordered" evidence="1">
    <location>
        <begin position="120"/>
        <end position="180"/>
    </location>
</feature>
<dbReference type="InterPro" id="IPR036271">
    <property type="entry name" value="Tet_transcr_reg_TetR-rel_C_sf"/>
</dbReference>
<dbReference type="Proteomes" id="UP001501102">
    <property type="component" value="Unassembled WGS sequence"/>
</dbReference>
<dbReference type="Gene3D" id="1.10.357.10">
    <property type="entry name" value="Tetracycline Repressor, domain 2"/>
    <property type="match status" value="1"/>
</dbReference>
<reference evidence="2 3" key="1">
    <citation type="journal article" date="2019" name="Int. J. Syst. Evol. Microbiol.">
        <title>The Global Catalogue of Microorganisms (GCM) 10K type strain sequencing project: providing services to taxonomists for standard genome sequencing and annotation.</title>
        <authorList>
            <consortium name="The Broad Institute Genomics Platform"/>
            <consortium name="The Broad Institute Genome Sequencing Center for Infectious Disease"/>
            <person name="Wu L."/>
            <person name="Ma J."/>
        </authorList>
    </citation>
    <scope>NUCLEOTIDE SEQUENCE [LARGE SCALE GENOMIC DNA]</scope>
    <source>
        <strain evidence="2 3">JCM 4087</strain>
    </source>
</reference>
<sequence length="180" mass="19159">MPRCTVTSADRRELIHHVTLSVMGRIARQAEAARAEEPDAFRALRRFVHAAAAERVGALCPQLEGYADHDHPDLVAARGRLEAAVQGLMDAAHTSGQLRSDIGLGDLMVAITQLTRPLPGKGCPEFEPLRPAAPAALPGRPDEPAPLGTPGPRRDLRRTGAATGNRPRPVVTPPCHSSST</sequence>
<protein>
    <recommendedName>
        <fullName evidence="4">TetR family transcriptional regulator</fullName>
    </recommendedName>
</protein>